<evidence type="ECO:0000256" key="7">
    <source>
        <dbReference type="ARBA" id="ARBA00023040"/>
    </source>
</evidence>
<dbReference type="Pfam" id="PF03402">
    <property type="entry name" value="V1R"/>
    <property type="match status" value="1"/>
</dbReference>
<keyword evidence="3 11" id="KW-1003">Cell membrane</keyword>
<evidence type="ECO:0000256" key="2">
    <source>
        <dbReference type="ARBA" id="ARBA00010663"/>
    </source>
</evidence>
<sequence length="179" mass="19987">MSFQNNVQRTTGEVALTTILLFQMGIGTLANVTLFFFNVSPILCGHKQRLPNTILTHKAVANLLVLLSAGIPHKMAAFVLRKPLSSLGCKFVYYGRGFISWMQVRNLADGGVFYVTFLLYFTPVSLICCSITQKINVVQWVALPLNLADFLYMVEFIDQINKVGVPGWLSRLSIGLQLR</sequence>
<dbReference type="GeneTree" id="ENSGT00960000186612"/>
<evidence type="ECO:0000256" key="10">
    <source>
        <dbReference type="ARBA" id="ARBA00023224"/>
    </source>
</evidence>
<keyword evidence="4 11" id="KW-0589">Pheromone response</keyword>
<keyword evidence="6 11" id="KW-1133">Transmembrane helix</keyword>
<evidence type="ECO:0000256" key="11">
    <source>
        <dbReference type="RuleBase" id="RU364061"/>
    </source>
</evidence>
<keyword evidence="10 11" id="KW-0807">Transducer</keyword>
<feature type="transmembrane region" description="Helical" evidence="11">
    <location>
        <begin position="60"/>
        <end position="80"/>
    </location>
</feature>
<reference evidence="12" key="2">
    <citation type="submission" date="2025-08" db="UniProtKB">
        <authorList>
            <consortium name="Ensembl"/>
        </authorList>
    </citation>
    <scope>IDENTIFICATION</scope>
    <source>
        <strain evidence="12">breed Abyssinian</strain>
    </source>
</reference>
<evidence type="ECO:0000256" key="5">
    <source>
        <dbReference type="ARBA" id="ARBA00022692"/>
    </source>
</evidence>
<dbReference type="InterPro" id="IPR004072">
    <property type="entry name" value="Vmron_rcpt_1"/>
</dbReference>
<dbReference type="Ensembl" id="ENSFCTT00005070760.1">
    <property type="protein sequence ID" value="ENSFCTP00005050307.1"/>
    <property type="gene ID" value="ENSFCTG00005024915.1"/>
</dbReference>
<keyword evidence="5 11" id="KW-0812">Transmembrane</keyword>
<proteinExistence type="inferred from homology"/>
<keyword evidence="13" id="KW-1185">Reference proteome</keyword>
<evidence type="ECO:0000256" key="1">
    <source>
        <dbReference type="ARBA" id="ARBA00004651"/>
    </source>
</evidence>
<name>A0ABI7ZSZ0_FELCA</name>
<protein>
    <recommendedName>
        <fullName evidence="11">Vomeronasal type-1 receptor</fullName>
    </recommendedName>
</protein>
<comment type="similarity">
    <text evidence="2 11">Belongs to the G-protein coupled receptor 1 family.</text>
</comment>
<reference evidence="12" key="3">
    <citation type="submission" date="2025-09" db="UniProtKB">
        <authorList>
            <consortium name="Ensembl"/>
        </authorList>
    </citation>
    <scope>IDENTIFICATION</scope>
    <source>
        <strain evidence="12">breed Abyssinian</strain>
    </source>
</reference>
<keyword evidence="8 11" id="KW-0472">Membrane</keyword>
<dbReference type="PANTHER" id="PTHR24062">
    <property type="entry name" value="VOMERONASAL TYPE-1 RECEPTOR"/>
    <property type="match status" value="1"/>
</dbReference>
<evidence type="ECO:0000256" key="4">
    <source>
        <dbReference type="ARBA" id="ARBA00022507"/>
    </source>
</evidence>
<comment type="caution">
    <text evidence="11">Lacks conserved residue(s) required for the propagation of feature annotation.</text>
</comment>
<accession>A0ABI7ZSZ0</accession>
<keyword evidence="7 11" id="KW-0297">G-protein coupled receptor</keyword>
<organism evidence="12 13">
    <name type="scientific">Felis catus</name>
    <name type="common">Cat</name>
    <name type="synonym">Felis silvestris catus</name>
    <dbReference type="NCBI Taxonomy" id="9685"/>
    <lineage>
        <taxon>Eukaryota</taxon>
        <taxon>Metazoa</taxon>
        <taxon>Chordata</taxon>
        <taxon>Craniata</taxon>
        <taxon>Vertebrata</taxon>
        <taxon>Euteleostomi</taxon>
        <taxon>Mammalia</taxon>
        <taxon>Eutheria</taxon>
        <taxon>Laurasiatheria</taxon>
        <taxon>Carnivora</taxon>
        <taxon>Feliformia</taxon>
        <taxon>Felidae</taxon>
        <taxon>Felinae</taxon>
        <taxon>Felis</taxon>
    </lineage>
</organism>
<dbReference type="Gene3D" id="1.20.1070.10">
    <property type="entry name" value="Rhodopsin 7-helix transmembrane proteins"/>
    <property type="match status" value="1"/>
</dbReference>
<keyword evidence="9 11" id="KW-0675">Receptor</keyword>
<evidence type="ECO:0000313" key="12">
    <source>
        <dbReference type="Ensembl" id="ENSFCTP00005050307.1"/>
    </source>
</evidence>
<evidence type="ECO:0000256" key="9">
    <source>
        <dbReference type="ARBA" id="ARBA00023170"/>
    </source>
</evidence>
<dbReference type="Proteomes" id="UP000823872">
    <property type="component" value="Chromosome E2"/>
</dbReference>
<comment type="subcellular location">
    <subcellularLocation>
        <location evidence="1 11">Cell membrane</location>
        <topology evidence="1 11">Multi-pass membrane protein</topology>
    </subcellularLocation>
</comment>
<feature type="transmembrane region" description="Helical" evidence="11">
    <location>
        <begin position="111"/>
        <end position="131"/>
    </location>
</feature>
<evidence type="ECO:0000256" key="6">
    <source>
        <dbReference type="ARBA" id="ARBA00022989"/>
    </source>
</evidence>
<evidence type="ECO:0000313" key="13">
    <source>
        <dbReference type="Proteomes" id="UP000823872"/>
    </source>
</evidence>
<reference evidence="12 13" key="1">
    <citation type="submission" date="2021-02" db="EMBL/GenBank/DDBJ databases">
        <title>Safari Cat Assemblies.</title>
        <authorList>
            <person name="Bredemeyer K.R."/>
            <person name="Murphy W.J."/>
        </authorList>
    </citation>
    <scope>NUCLEOTIDE SEQUENCE [LARGE SCALE GENOMIC DNA]</scope>
</reference>
<evidence type="ECO:0000256" key="3">
    <source>
        <dbReference type="ARBA" id="ARBA00022475"/>
    </source>
</evidence>
<evidence type="ECO:0000256" key="8">
    <source>
        <dbReference type="ARBA" id="ARBA00023136"/>
    </source>
</evidence>
<feature type="transmembrane region" description="Helical" evidence="11">
    <location>
        <begin position="20"/>
        <end position="39"/>
    </location>
</feature>